<reference evidence="9" key="1">
    <citation type="submission" date="2013-03" db="EMBL/GenBank/DDBJ databases">
        <title>Genome Sequence of the Profundibacterium mesophilum strain KAUST100406-0324T from Red Sea, a novel genus in the family Rhodobacteraceae.</title>
        <authorList>
            <person name="Essack M."/>
            <person name="Alam I."/>
            <person name="Lafi F."/>
            <person name="Alawi W."/>
            <person name="Kamanu F."/>
            <person name="Al-Suwailem A."/>
            <person name="Lee O.O."/>
            <person name="Xu Y."/>
            <person name="Bajic V."/>
            <person name="Qian P.-Y."/>
            <person name="Archer J."/>
        </authorList>
    </citation>
    <scope>NUCLEOTIDE SEQUENCE</scope>
    <source>
        <strain evidence="9">KAUST100406-0324</strain>
    </source>
</reference>
<evidence type="ECO:0000256" key="7">
    <source>
        <dbReference type="PROSITE-ProRule" id="PRU10137"/>
    </source>
</evidence>
<dbReference type="Gene3D" id="1.10.10.60">
    <property type="entry name" value="Homeodomain-like"/>
    <property type="match status" value="1"/>
</dbReference>
<dbReference type="SUPFAM" id="SSF53041">
    <property type="entry name" value="Resolvase-like"/>
    <property type="match status" value="1"/>
</dbReference>
<gene>
    <name evidence="9" type="ORF">PMES_01777</name>
</gene>
<evidence type="ECO:0000256" key="1">
    <source>
        <dbReference type="ARBA" id="ARBA00009913"/>
    </source>
</evidence>
<keyword evidence="5" id="KW-0233">DNA recombination</keyword>
<dbReference type="GO" id="GO:0015074">
    <property type="term" value="P:DNA integration"/>
    <property type="evidence" value="ECO:0007669"/>
    <property type="project" value="UniProtKB-KW"/>
</dbReference>
<evidence type="ECO:0000256" key="5">
    <source>
        <dbReference type="ARBA" id="ARBA00023172"/>
    </source>
</evidence>
<evidence type="ECO:0000256" key="4">
    <source>
        <dbReference type="ARBA" id="ARBA00023125"/>
    </source>
</evidence>
<keyword evidence="10" id="KW-1185">Reference proteome</keyword>
<dbReference type="Pfam" id="PF00239">
    <property type="entry name" value="Resolvase"/>
    <property type="match status" value="1"/>
</dbReference>
<comment type="caution">
    <text evidence="9">The sequence shown here is derived from an EMBL/GenBank/DDBJ whole genome shotgun (WGS) entry which is preliminary data.</text>
</comment>
<dbReference type="Proteomes" id="UP000698242">
    <property type="component" value="Unassembled WGS sequence"/>
</dbReference>
<dbReference type="Gene3D" id="3.40.50.1390">
    <property type="entry name" value="Resolvase, N-terminal catalytic domain"/>
    <property type="match status" value="1"/>
</dbReference>
<keyword evidence="3" id="KW-0230">DNA invertase</keyword>
<dbReference type="PROSITE" id="PS51257">
    <property type="entry name" value="PROKAR_LIPOPROTEIN"/>
    <property type="match status" value="1"/>
</dbReference>
<feature type="domain" description="Resolvase/invertase-type recombinase catalytic" evidence="8">
    <location>
        <begin position="1"/>
        <end position="135"/>
    </location>
</feature>
<dbReference type="InterPro" id="IPR006118">
    <property type="entry name" value="Recombinase_CS"/>
</dbReference>
<accession>A0A921NR42</accession>
<dbReference type="PROSITE" id="PS51736">
    <property type="entry name" value="RECOMBINASES_3"/>
    <property type="match status" value="1"/>
</dbReference>
<dbReference type="InterPro" id="IPR006119">
    <property type="entry name" value="Resolv_N"/>
</dbReference>
<dbReference type="InterPro" id="IPR009057">
    <property type="entry name" value="Homeodomain-like_sf"/>
</dbReference>
<proteinExistence type="inferred from homology"/>
<dbReference type="PANTHER" id="PTHR30461:SF26">
    <property type="entry name" value="RESOLVASE HOMOLOG YNEB"/>
    <property type="match status" value="1"/>
</dbReference>
<keyword evidence="4" id="KW-0238">DNA-binding</keyword>
<keyword evidence="2" id="KW-0229">DNA integration</keyword>
<dbReference type="EMBL" id="APKE01000021">
    <property type="protein sequence ID" value="KAF0675887.1"/>
    <property type="molecule type" value="Genomic_DNA"/>
</dbReference>
<dbReference type="OrthoDB" id="2290206at2"/>
<organism evidence="9 10">
    <name type="scientific">Profundibacterium mesophilum KAUST100406-0324</name>
    <dbReference type="NCBI Taxonomy" id="1037889"/>
    <lineage>
        <taxon>Bacteria</taxon>
        <taxon>Pseudomonadati</taxon>
        <taxon>Pseudomonadota</taxon>
        <taxon>Alphaproteobacteria</taxon>
        <taxon>Rhodobacterales</taxon>
        <taxon>Roseobacteraceae</taxon>
        <taxon>Profundibacterium</taxon>
    </lineage>
</organism>
<dbReference type="SUPFAM" id="SSF46689">
    <property type="entry name" value="Homeodomain-like"/>
    <property type="match status" value="1"/>
</dbReference>
<protein>
    <submittedName>
        <fullName evidence="9">Resolvase N terminal domain containing protein</fullName>
    </submittedName>
</protein>
<dbReference type="SMART" id="SM00857">
    <property type="entry name" value="Resolvase"/>
    <property type="match status" value="1"/>
</dbReference>
<dbReference type="GO" id="GO:0000150">
    <property type="term" value="F:DNA strand exchange activity"/>
    <property type="evidence" value="ECO:0007669"/>
    <property type="project" value="UniProtKB-KW"/>
</dbReference>
<dbReference type="FunFam" id="3.40.50.1390:FF:000001">
    <property type="entry name" value="DNA recombinase"/>
    <property type="match status" value="1"/>
</dbReference>
<dbReference type="PANTHER" id="PTHR30461">
    <property type="entry name" value="DNA-INVERTASE FROM LAMBDOID PROPHAGE"/>
    <property type="match status" value="1"/>
</dbReference>
<dbReference type="GO" id="GO:0003677">
    <property type="term" value="F:DNA binding"/>
    <property type="evidence" value="ECO:0007669"/>
    <property type="project" value="UniProtKB-KW"/>
</dbReference>
<evidence type="ECO:0000313" key="9">
    <source>
        <dbReference type="EMBL" id="KAF0675887.1"/>
    </source>
</evidence>
<dbReference type="CDD" id="cd03768">
    <property type="entry name" value="SR_ResInv"/>
    <property type="match status" value="1"/>
</dbReference>
<dbReference type="InterPro" id="IPR036162">
    <property type="entry name" value="Resolvase-like_N_sf"/>
</dbReference>
<evidence type="ECO:0000256" key="6">
    <source>
        <dbReference type="PIRSR" id="PIRSR606118-50"/>
    </source>
</evidence>
<evidence type="ECO:0000256" key="3">
    <source>
        <dbReference type="ARBA" id="ARBA00023100"/>
    </source>
</evidence>
<evidence type="ECO:0000256" key="2">
    <source>
        <dbReference type="ARBA" id="ARBA00022908"/>
    </source>
</evidence>
<dbReference type="PROSITE" id="PS00397">
    <property type="entry name" value="RECOMBINASES_1"/>
    <property type="match status" value="1"/>
</dbReference>
<feature type="active site" description="O-(5'-phospho-DNA)-serine intermediate" evidence="6 7">
    <location>
        <position position="9"/>
    </location>
</feature>
<dbReference type="AlphaFoldDB" id="A0A921NR42"/>
<dbReference type="InterPro" id="IPR050639">
    <property type="entry name" value="SSR_resolvase"/>
</dbReference>
<evidence type="ECO:0000259" key="8">
    <source>
        <dbReference type="PROSITE" id="PS51736"/>
    </source>
</evidence>
<dbReference type="PROSITE" id="PS00398">
    <property type="entry name" value="RECOMBINASES_2"/>
    <property type="match status" value="1"/>
</dbReference>
<dbReference type="CDD" id="cd00569">
    <property type="entry name" value="HTH_Hin_like"/>
    <property type="match status" value="1"/>
</dbReference>
<name>A0A921NR42_9RHOB</name>
<dbReference type="RefSeq" id="WP_159965344.1">
    <property type="nucleotide sequence ID" value="NZ_APKE01000021.1"/>
</dbReference>
<comment type="similarity">
    <text evidence="1">Belongs to the site-specific recombinase resolvase family.</text>
</comment>
<evidence type="ECO:0000313" key="10">
    <source>
        <dbReference type="Proteomes" id="UP000698242"/>
    </source>
</evidence>
<sequence length="186" mass="20486">MRIGYARVSSQGQSLDAQIAALTAQGCEKLFEEKRSGASRAGRAALREALDFCREGDVLIVTRLDRLARSMFDLQEIAQGLERKGVDLVVLDQRIDTTTPAGRLTFHLLGAVAEFERDLIAARRSEGIARAMARGVKFGRRAKLTPAQARQLRADHAQGVPRRTLMARHGISKSTFYRLIAEAPSP</sequence>